<keyword evidence="3" id="KW-1185">Reference proteome</keyword>
<dbReference type="OrthoDB" id="7061942at2"/>
<dbReference type="SUPFAM" id="SSF54427">
    <property type="entry name" value="NTF2-like"/>
    <property type="match status" value="1"/>
</dbReference>
<dbReference type="Pfam" id="PF12680">
    <property type="entry name" value="SnoaL_2"/>
    <property type="match status" value="1"/>
</dbReference>
<dbReference type="PANTHER" id="PTHR41252">
    <property type="entry name" value="BLR2505 PROTEIN"/>
    <property type="match status" value="1"/>
</dbReference>
<dbReference type="RefSeq" id="WP_082922144.1">
    <property type="nucleotide sequence ID" value="NZ_BMIP01000003.1"/>
</dbReference>
<dbReference type="InterPro" id="IPR032710">
    <property type="entry name" value="NTF2-like_dom_sf"/>
</dbReference>
<gene>
    <name evidence="2" type="ORF">GCM10010990_16930</name>
</gene>
<proteinExistence type="predicted"/>
<dbReference type="InterPro" id="IPR037401">
    <property type="entry name" value="SnoaL-like"/>
</dbReference>
<evidence type="ECO:0000313" key="2">
    <source>
        <dbReference type="EMBL" id="GGD68036.1"/>
    </source>
</evidence>
<sequence length="138" mass="15134">MPNNADANRAAITHAFEGLRTGDPDRFIALFHENMAWDVRGSSGWSRSAVGREAVMEQIAGPLFSRLDGPYLNIPEWIIADGDKVVVTARGDATTVEGRSYVNDYCFIFTMAEGKIVAVREYMDGTIADDVLGRHPLG</sequence>
<evidence type="ECO:0000313" key="3">
    <source>
        <dbReference type="Proteomes" id="UP000612349"/>
    </source>
</evidence>
<comment type="caution">
    <text evidence="2">The sequence shown here is derived from an EMBL/GenBank/DDBJ whole genome shotgun (WGS) entry which is preliminary data.</text>
</comment>
<protein>
    <recommendedName>
        <fullName evidence="1">SnoaL-like domain-containing protein</fullName>
    </recommendedName>
</protein>
<dbReference type="PANTHER" id="PTHR41252:SF1">
    <property type="entry name" value="BLR2505 PROTEIN"/>
    <property type="match status" value="1"/>
</dbReference>
<reference evidence="2" key="2">
    <citation type="submission" date="2020-09" db="EMBL/GenBank/DDBJ databases">
        <authorList>
            <person name="Sun Q."/>
            <person name="Zhou Y."/>
        </authorList>
    </citation>
    <scope>NUCLEOTIDE SEQUENCE</scope>
    <source>
        <strain evidence="2">CGMCC 1.15360</strain>
    </source>
</reference>
<evidence type="ECO:0000259" key="1">
    <source>
        <dbReference type="Pfam" id="PF12680"/>
    </source>
</evidence>
<dbReference type="AlphaFoldDB" id="A0A917DUI5"/>
<dbReference type="Gene3D" id="3.10.450.50">
    <property type="match status" value="1"/>
</dbReference>
<organism evidence="2 3">
    <name type="scientific">Croceicoccus mobilis</name>
    <dbReference type="NCBI Taxonomy" id="1703339"/>
    <lineage>
        <taxon>Bacteria</taxon>
        <taxon>Pseudomonadati</taxon>
        <taxon>Pseudomonadota</taxon>
        <taxon>Alphaproteobacteria</taxon>
        <taxon>Sphingomonadales</taxon>
        <taxon>Erythrobacteraceae</taxon>
        <taxon>Croceicoccus</taxon>
    </lineage>
</organism>
<name>A0A917DUI5_9SPHN</name>
<feature type="domain" description="SnoaL-like" evidence="1">
    <location>
        <begin position="14"/>
        <end position="118"/>
    </location>
</feature>
<dbReference type="Proteomes" id="UP000612349">
    <property type="component" value="Unassembled WGS sequence"/>
</dbReference>
<reference evidence="2" key="1">
    <citation type="journal article" date="2014" name="Int. J. Syst. Evol. Microbiol.">
        <title>Complete genome sequence of Corynebacterium casei LMG S-19264T (=DSM 44701T), isolated from a smear-ripened cheese.</title>
        <authorList>
            <consortium name="US DOE Joint Genome Institute (JGI-PGF)"/>
            <person name="Walter F."/>
            <person name="Albersmeier A."/>
            <person name="Kalinowski J."/>
            <person name="Ruckert C."/>
        </authorList>
    </citation>
    <scope>NUCLEOTIDE SEQUENCE</scope>
    <source>
        <strain evidence="2">CGMCC 1.15360</strain>
    </source>
</reference>
<dbReference type="EMBL" id="BMIP01000003">
    <property type="protein sequence ID" value="GGD68036.1"/>
    <property type="molecule type" value="Genomic_DNA"/>
</dbReference>
<accession>A0A917DUI5</accession>